<dbReference type="AlphaFoldDB" id="A0A6J7LC98"/>
<feature type="region of interest" description="Disordered" evidence="1">
    <location>
        <begin position="23"/>
        <end position="52"/>
    </location>
</feature>
<gene>
    <name evidence="2" type="ORF">UFOPK3773_02149</name>
</gene>
<evidence type="ECO:0000256" key="1">
    <source>
        <dbReference type="SAM" id="MobiDB-lite"/>
    </source>
</evidence>
<accession>A0A6J7LC98</accession>
<dbReference type="EMBL" id="CAFBNF010000337">
    <property type="protein sequence ID" value="CAB4963384.1"/>
    <property type="molecule type" value="Genomic_DNA"/>
</dbReference>
<proteinExistence type="predicted"/>
<feature type="compositionally biased region" description="Basic and acidic residues" evidence="1">
    <location>
        <begin position="25"/>
        <end position="35"/>
    </location>
</feature>
<sequence>MILTKAEAGARYFEAICPSNDTNDAYDKAYDDNDSTKSPSDRPSQATKAAAEAAYRVTRTSAEILGDPGFQWPANVSEAVSTVVTELNDDASIYKSVVDAQAWSDAEGFTEPSQAASKVRFGLGLAAEGGCFT</sequence>
<protein>
    <submittedName>
        <fullName evidence="2">Unannotated protein</fullName>
    </submittedName>
</protein>
<reference evidence="2" key="1">
    <citation type="submission" date="2020-05" db="EMBL/GenBank/DDBJ databases">
        <authorList>
            <person name="Chiriac C."/>
            <person name="Salcher M."/>
            <person name="Ghai R."/>
            <person name="Kavagutti S V."/>
        </authorList>
    </citation>
    <scope>NUCLEOTIDE SEQUENCE</scope>
</reference>
<feature type="compositionally biased region" description="Polar residues" evidence="1">
    <location>
        <begin position="36"/>
        <end position="47"/>
    </location>
</feature>
<organism evidence="2">
    <name type="scientific">freshwater metagenome</name>
    <dbReference type="NCBI Taxonomy" id="449393"/>
    <lineage>
        <taxon>unclassified sequences</taxon>
        <taxon>metagenomes</taxon>
        <taxon>ecological metagenomes</taxon>
    </lineage>
</organism>
<evidence type="ECO:0000313" key="2">
    <source>
        <dbReference type="EMBL" id="CAB4963384.1"/>
    </source>
</evidence>
<name>A0A6J7LC98_9ZZZZ</name>